<sequence length="130" mass="14656">MLENDDNNVPPLQLDPKFEDEDAEAETAIIAERLRKGKQQFIEPVDENSSTMNLYRKDTTFMAIVVGKSGKTLEGIGKELDGHFLKAYGCIKEIVVLIDIIGGDTLLWQNSGRYDSKATYCVLFRIMRVP</sequence>
<dbReference type="Proteomes" id="UP001386955">
    <property type="component" value="Unassembled WGS sequence"/>
</dbReference>
<proteinExistence type="predicted"/>
<protein>
    <submittedName>
        <fullName evidence="2">Uncharacterized protein</fullName>
    </submittedName>
</protein>
<evidence type="ECO:0000313" key="3">
    <source>
        <dbReference type="Proteomes" id="UP001386955"/>
    </source>
</evidence>
<dbReference type="EMBL" id="JAYMYS010000006">
    <property type="protein sequence ID" value="KAK7388049.1"/>
    <property type="molecule type" value="Genomic_DNA"/>
</dbReference>
<feature type="region of interest" description="Disordered" evidence="1">
    <location>
        <begin position="1"/>
        <end position="21"/>
    </location>
</feature>
<keyword evidence="3" id="KW-1185">Reference proteome</keyword>
<evidence type="ECO:0000256" key="1">
    <source>
        <dbReference type="SAM" id="MobiDB-lite"/>
    </source>
</evidence>
<evidence type="ECO:0000313" key="2">
    <source>
        <dbReference type="EMBL" id="KAK7388049.1"/>
    </source>
</evidence>
<name>A0AAN9XDX1_PSOTE</name>
<reference evidence="2 3" key="1">
    <citation type="submission" date="2024-01" db="EMBL/GenBank/DDBJ databases">
        <title>The genomes of 5 underutilized Papilionoideae crops provide insights into root nodulation and disease resistanc.</title>
        <authorList>
            <person name="Jiang F."/>
        </authorList>
    </citation>
    <scope>NUCLEOTIDE SEQUENCE [LARGE SCALE GENOMIC DNA]</scope>
    <source>
        <strain evidence="2">DUOXIRENSHENG_FW03</strain>
        <tissue evidence="2">Leaves</tissue>
    </source>
</reference>
<dbReference type="AlphaFoldDB" id="A0AAN9XDX1"/>
<comment type="caution">
    <text evidence="2">The sequence shown here is derived from an EMBL/GenBank/DDBJ whole genome shotgun (WGS) entry which is preliminary data.</text>
</comment>
<accession>A0AAN9XDX1</accession>
<gene>
    <name evidence="2" type="ORF">VNO78_22852</name>
</gene>
<organism evidence="2 3">
    <name type="scientific">Psophocarpus tetragonolobus</name>
    <name type="common">Winged bean</name>
    <name type="synonym">Dolichos tetragonolobus</name>
    <dbReference type="NCBI Taxonomy" id="3891"/>
    <lineage>
        <taxon>Eukaryota</taxon>
        <taxon>Viridiplantae</taxon>
        <taxon>Streptophyta</taxon>
        <taxon>Embryophyta</taxon>
        <taxon>Tracheophyta</taxon>
        <taxon>Spermatophyta</taxon>
        <taxon>Magnoliopsida</taxon>
        <taxon>eudicotyledons</taxon>
        <taxon>Gunneridae</taxon>
        <taxon>Pentapetalae</taxon>
        <taxon>rosids</taxon>
        <taxon>fabids</taxon>
        <taxon>Fabales</taxon>
        <taxon>Fabaceae</taxon>
        <taxon>Papilionoideae</taxon>
        <taxon>50 kb inversion clade</taxon>
        <taxon>NPAAA clade</taxon>
        <taxon>indigoferoid/millettioid clade</taxon>
        <taxon>Phaseoleae</taxon>
        <taxon>Psophocarpus</taxon>
    </lineage>
</organism>